<dbReference type="PATRIC" id="fig|1503.3.peg.382"/>
<dbReference type="EMBL" id="LGSS01000012">
    <property type="protein sequence ID" value="KNF07824.1"/>
    <property type="molecule type" value="Genomic_DNA"/>
</dbReference>
<dbReference type="GO" id="GO:0004177">
    <property type="term" value="F:aminopeptidase activity"/>
    <property type="evidence" value="ECO:0007669"/>
    <property type="project" value="UniProtKB-KW"/>
</dbReference>
<dbReference type="OrthoDB" id="9808347at2"/>
<comment type="caution">
    <text evidence="2">The sequence shown here is derived from an EMBL/GenBank/DDBJ whole genome shotgun (WGS) entry which is preliminary data.</text>
</comment>
<dbReference type="PANTHER" id="PTHR36512">
    <property type="entry name" value="D-AMINOPEPTIDASE"/>
    <property type="match status" value="1"/>
</dbReference>
<reference evidence="3" key="1">
    <citation type="submission" date="2015-07" db="EMBL/GenBank/DDBJ databases">
        <title>Draft genome sequence of the purine-degrading Gottschalkia purinilyticum DSM 1384 (formerly Clostridium purinilyticum).</title>
        <authorList>
            <person name="Poehlein A."/>
            <person name="Schiel-Bengelsdorf B."/>
            <person name="Bengelsdorf F.R."/>
            <person name="Daniel R."/>
            <person name="Duerre P."/>
        </authorList>
    </citation>
    <scope>NUCLEOTIDE SEQUENCE [LARGE SCALE GENOMIC DNA]</scope>
    <source>
        <strain evidence="3">DSM 1384</strain>
    </source>
</reference>
<dbReference type="CDD" id="cd02252">
    <property type="entry name" value="nylC_like"/>
    <property type="match status" value="1"/>
</dbReference>
<dbReference type="STRING" id="1503.CLPU_12c00970"/>
<accession>A0A0L0W8F1</accession>
<evidence type="ECO:0000313" key="3">
    <source>
        <dbReference type="Proteomes" id="UP000037267"/>
    </source>
</evidence>
<keyword evidence="2" id="KW-0645">Protease</keyword>
<evidence type="ECO:0000256" key="1">
    <source>
        <dbReference type="ARBA" id="ARBA00007068"/>
    </source>
</evidence>
<dbReference type="AlphaFoldDB" id="A0A0L0W8F1"/>
<dbReference type="PANTHER" id="PTHR36512:SF3">
    <property type="entry name" value="BLR5678 PROTEIN"/>
    <property type="match status" value="1"/>
</dbReference>
<proteinExistence type="inferred from homology"/>
<name>A0A0L0W8F1_GOTPU</name>
<keyword evidence="2" id="KW-0031">Aminopeptidase</keyword>
<sequence>MYKGYITDIHGIKVGHAQDLQGMTGCTVIMCEEGATAGVEVRGSAPGTRETDLLKSENAVDKVHAVVLSGGSAFGLDASSGVMKYLEEKNIGFDVGITKVPIVCSAVIFDLGIGDYKIRPDLHMGYEACKSASENENRQGNIGCGTGATIGKILGTECSMKSGIGSASINIGELWVGAIIAVNSFGDVYDYKTNTLMAGTIDSNTKKLCNSYEVMQKSKYLKGFSGKNTTIGVVATNAILNKSQANKVAQLAQNGLARSINPIHTMFDGDTIFTMATNKVKSDINLVGTLATEVVCMAISNAIKSAERYDKFYCWKDIQQKV</sequence>
<protein>
    <submittedName>
        <fullName evidence="2">L-aminopeptidase/D-esterase</fullName>
    </submittedName>
</protein>
<dbReference type="Gene3D" id="3.60.70.12">
    <property type="entry name" value="L-amino peptidase D-ALA esterase/amidase"/>
    <property type="match status" value="1"/>
</dbReference>
<dbReference type="InterPro" id="IPR005321">
    <property type="entry name" value="Peptidase_S58_DmpA"/>
</dbReference>
<dbReference type="SUPFAM" id="SSF56266">
    <property type="entry name" value="DmpA/ArgJ-like"/>
    <property type="match status" value="1"/>
</dbReference>
<evidence type="ECO:0000313" key="2">
    <source>
        <dbReference type="EMBL" id="KNF07824.1"/>
    </source>
</evidence>
<gene>
    <name evidence="2" type="ORF">CLPU_12c00970</name>
</gene>
<organism evidence="2 3">
    <name type="scientific">Gottschalkia purinilytica</name>
    <name type="common">Clostridium purinilyticum</name>
    <dbReference type="NCBI Taxonomy" id="1503"/>
    <lineage>
        <taxon>Bacteria</taxon>
        <taxon>Bacillati</taxon>
        <taxon>Bacillota</taxon>
        <taxon>Tissierellia</taxon>
        <taxon>Tissierellales</taxon>
        <taxon>Gottschalkiaceae</taxon>
        <taxon>Gottschalkia</taxon>
    </lineage>
</organism>
<keyword evidence="3" id="KW-1185">Reference proteome</keyword>
<comment type="similarity">
    <text evidence="1">Belongs to the peptidase S58 family.</text>
</comment>
<dbReference type="RefSeq" id="WP_050355947.1">
    <property type="nucleotide sequence ID" value="NZ_LGSS01000012.1"/>
</dbReference>
<dbReference type="InterPro" id="IPR016117">
    <property type="entry name" value="ArgJ-like_dom_sf"/>
</dbReference>
<dbReference type="Pfam" id="PF03576">
    <property type="entry name" value="Peptidase_S58"/>
    <property type="match status" value="1"/>
</dbReference>
<keyword evidence="2" id="KW-0378">Hydrolase</keyword>
<dbReference type="Proteomes" id="UP000037267">
    <property type="component" value="Unassembled WGS sequence"/>
</dbReference>